<protein>
    <submittedName>
        <fullName evidence="1">Uncharacterized protein</fullName>
    </submittedName>
</protein>
<dbReference type="Proteomes" id="UP000076871">
    <property type="component" value="Unassembled WGS sequence"/>
</dbReference>
<dbReference type="InParanoid" id="A0A165GT14"/>
<dbReference type="AlphaFoldDB" id="A0A165GT14"/>
<name>A0A165GT14_9APHY</name>
<evidence type="ECO:0000313" key="1">
    <source>
        <dbReference type="EMBL" id="KZT10772.1"/>
    </source>
</evidence>
<dbReference type="OrthoDB" id="3270380at2759"/>
<dbReference type="GeneID" id="63824991"/>
<sequence>MIADNPVACARFCCCQTPTRRRFLAAERLRSGYAIKYIIDASDDDNEEHPYPSLNQGMDRMARITGPTIGIDLMRSHNESAFYPLCFFWSTIVMNANSADAIREEKVRGPRFLRRRHPQRLLHSLELPSPTTVLPRWWMRQPRFRQCTHPQTTRHFRLLANHGLALR</sequence>
<accession>A0A165GT14</accession>
<keyword evidence="2" id="KW-1185">Reference proteome</keyword>
<proteinExistence type="predicted"/>
<evidence type="ECO:0000313" key="2">
    <source>
        <dbReference type="Proteomes" id="UP000076871"/>
    </source>
</evidence>
<dbReference type="EMBL" id="KV427608">
    <property type="protein sequence ID" value="KZT10772.1"/>
    <property type="molecule type" value="Genomic_DNA"/>
</dbReference>
<gene>
    <name evidence="1" type="ORF">LAESUDRAFT_721149</name>
</gene>
<reference evidence="1 2" key="1">
    <citation type="journal article" date="2016" name="Mol. Biol. Evol.">
        <title>Comparative Genomics of Early-Diverging Mushroom-Forming Fungi Provides Insights into the Origins of Lignocellulose Decay Capabilities.</title>
        <authorList>
            <person name="Nagy L.G."/>
            <person name="Riley R."/>
            <person name="Tritt A."/>
            <person name="Adam C."/>
            <person name="Daum C."/>
            <person name="Floudas D."/>
            <person name="Sun H."/>
            <person name="Yadav J.S."/>
            <person name="Pangilinan J."/>
            <person name="Larsson K.H."/>
            <person name="Matsuura K."/>
            <person name="Barry K."/>
            <person name="Labutti K."/>
            <person name="Kuo R."/>
            <person name="Ohm R.A."/>
            <person name="Bhattacharya S.S."/>
            <person name="Shirouzu T."/>
            <person name="Yoshinaga Y."/>
            <person name="Martin F.M."/>
            <person name="Grigoriev I.V."/>
            <person name="Hibbett D.S."/>
        </authorList>
    </citation>
    <scope>NUCLEOTIDE SEQUENCE [LARGE SCALE GENOMIC DNA]</scope>
    <source>
        <strain evidence="1 2">93-53</strain>
    </source>
</reference>
<organism evidence="1 2">
    <name type="scientific">Laetiporus sulphureus 93-53</name>
    <dbReference type="NCBI Taxonomy" id="1314785"/>
    <lineage>
        <taxon>Eukaryota</taxon>
        <taxon>Fungi</taxon>
        <taxon>Dikarya</taxon>
        <taxon>Basidiomycota</taxon>
        <taxon>Agaricomycotina</taxon>
        <taxon>Agaricomycetes</taxon>
        <taxon>Polyporales</taxon>
        <taxon>Laetiporus</taxon>
    </lineage>
</organism>
<dbReference type="RefSeq" id="XP_040768512.1">
    <property type="nucleotide sequence ID" value="XM_040907962.1"/>
</dbReference>